<name>A0AAD6PGY4_9ROSI</name>
<proteinExistence type="predicted"/>
<evidence type="ECO:0000313" key="1">
    <source>
        <dbReference type="EMBL" id="KAJ6428023.1"/>
    </source>
</evidence>
<dbReference type="PANTHER" id="PTHR31170">
    <property type="entry name" value="BNAC04G53230D PROTEIN"/>
    <property type="match status" value="1"/>
</dbReference>
<accession>A0AAD6PGY4</accession>
<dbReference type="EMBL" id="JAPFFJ010000005">
    <property type="protein sequence ID" value="KAJ6428023.1"/>
    <property type="molecule type" value="Genomic_DNA"/>
</dbReference>
<sequence>MGMNAMLVYVMAAKAYLQNLPDISAKAALPSQTYNIVLAVTHDAYGLHIISIGPLPHGEQGVVAMEVHKLHYMLSFLARTPARAKHPDEYGKAILPFDTHIRACYAEPIDEYSGNDLAKMLLVDGYFILRIFLRFFMANLREDVNLLFNV</sequence>
<evidence type="ECO:0000313" key="2">
    <source>
        <dbReference type="Proteomes" id="UP001162972"/>
    </source>
</evidence>
<organism evidence="1 2">
    <name type="scientific">Salix udensis</name>
    <dbReference type="NCBI Taxonomy" id="889485"/>
    <lineage>
        <taxon>Eukaryota</taxon>
        <taxon>Viridiplantae</taxon>
        <taxon>Streptophyta</taxon>
        <taxon>Embryophyta</taxon>
        <taxon>Tracheophyta</taxon>
        <taxon>Spermatophyta</taxon>
        <taxon>Magnoliopsida</taxon>
        <taxon>eudicotyledons</taxon>
        <taxon>Gunneridae</taxon>
        <taxon>Pentapetalae</taxon>
        <taxon>rosids</taxon>
        <taxon>fabids</taxon>
        <taxon>Malpighiales</taxon>
        <taxon>Salicaceae</taxon>
        <taxon>Saliceae</taxon>
        <taxon>Salix</taxon>
    </lineage>
</organism>
<dbReference type="Pfam" id="PF03140">
    <property type="entry name" value="DUF247"/>
    <property type="match status" value="1"/>
</dbReference>
<protein>
    <submittedName>
        <fullName evidence="1">Uncharacterized protein</fullName>
    </submittedName>
</protein>
<comment type="caution">
    <text evidence="1">The sequence shown here is derived from an EMBL/GenBank/DDBJ whole genome shotgun (WGS) entry which is preliminary data.</text>
</comment>
<dbReference type="PANTHER" id="PTHR31170:SF25">
    <property type="entry name" value="BNAA09G04570D PROTEIN"/>
    <property type="match status" value="1"/>
</dbReference>
<reference evidence="1 2" key="1">
    <citation type="journal article" date="2023" name="Int. J. Mol. Sci.">
        <title>De Novo Assembly and Annotation of 11 Diverse Shrub Willow (Salix) Genomes Reveals Novel Gene Organization in Sex-Linked Regions.</title>
        <authorList>
            <person name="Hyden B."/>
            <person name="Feng K."/>
            <person name="Yates T.B."/>
            <person name="Jawdy S."/>
            <person name="Cereghino C."/>
            <person name="Smart L.B."/>
            <person name="Muchero W."/>
        </authorList>
    </citation>
    <scope>NUCLEOTIDE SEQUENCE [LARGE SCALE GENOMIC DNA]</scope>
    <source>
        <tissue evidence="1">Shoot tip</tissue>
    </source>
</reference>
<dbReference type="InterPro" id="IPR004158">
    <property type="entry name" value="DUF247_pln"/>
</dbReference>
<dbReference type="Proteomes" id="UP001162972">
    <property type="component" value="Chromosome 1"/>
</dbReference>
<keyword evidence="2" id="KW-1185">Reference proteome</keyword>
<dbReference type="AlphaFoldDB" id="A0AAD6PGY4"/>
<gene>
    <name evidence="1" type="ORF">OIU84_023437</name>
</gene>